<proteinExistence type="predicted"/>
<name>A0A6C0AR14_9ZZZZ</name>
<evidence type="ECO:0000313" key="1">
    <source>
        <dbReference type="EMBL" id="QHS82329.1"/>
    </source>
</evidence>
<dbReference type="GO" id="GO:0000271">
    <property type="term" value="P:polysaccharide biosynthetic process"/>
    <property type="evidence" value="ECO:0007669"/>
    <property type="project" value="TreeGrafter"/>
</dbReference>
<dbReference type="Gene3D" id="3.40.640.10">
    <property type="entry name" value="Type I PLP-dependent aspartate aminotransferase-like (Major domain)"/>
    <property type="match status" value="1"/>
</dbReference>
<dbReference type="EMBL" id="MN740765">
    <property type="protein sequence ID" value="QHS82329.1"/>
    <property type="molecule type" value="Genomic_DNA"/>
</dbReference>
<sequence>MTLKKILYYYNKMISWVPEKKINLNDVNKKIEECIEIKYLTNNGKNVIELQKTIKNIFNIDEDKEVILTCNGAMGINALIGGLNIFYNKKLRWAVQSFTFPCSNQGLLIDSIIFDLDDNMGPNIADLNKRKHEYDGILITNCFGASTNIELYETFCKDNNKLLLFDNAAASFTYYNNKNHLNYGLGCMVSLHHTKPIGFCEGGFIVFDKKFLDVMEKSICFGFTKYDKFNYDIYASNYKMSEISAIFISDFLKNLNVIYEHHTTIVNYFIKKFYDNNLNEHVRLFPNYSDYKNSLMSTIPLLFENEISTNVFFENSIEAKKYYYPLDLNCSFSSKLFKTIICLPLNTDITIEIIDLYIKIIKNLLK</sequence>
<dbReference type="PANTHER" id="PTHR30244">
    <property type="entry name" value="TRANSAMINASE"/>
    <property type="match status" value="1"/>
</dbReference>
<dbReference type="SUPFAM" id="SSF53383">
    <property type="entry name" value="PLP-dependent transferases"/>
    <property type="match status" value="1"/>
</dbReference>
<dbReference type="Pfam" id="PF01041">
    <property type="entry name" value="DegT_DnrJ_EryC1"/>
    <property type="match status" value="1"/>
</dbReference>
<dbReference type="InterPro" id="IPR000653">
    <property type="entry name" value="DegT/StrS_aminotransferase"/>
</dbReference>
<dbReference type="AlphaFoldDB" id="A0A6C0AR14"/>
<evidence type="ECO:0008006" key="2">
    <source>
        <dbReference type="Google" id="ProtNLM"/>
    </source>
</evidence>
<dbReference type="PANTHER" id="PTHR30244:SF34">
    <property type="entry name" value="DTDP-4-AMINO-4,6-DIDEOXYGALACTOSE TRANSAMINASE"/>
    <property type="match status" value="1"/>
</dbReference>
<dbReference type="InterPro" id="IPR015424">
    <property type="entry name" value="PyrdxlP-dep_Trfase"/>
</dbReference>
<accession>A0A6C0AR14</accession>
<dbReference type="GO" id="GO:0030170">
    <property type="term" value="F:pyridoxal phosphate binding"/>
    <property type="evidence" value="ECO:0007669"/>
    <property type="project" value="TreeGrafter"/>
</dbReference>
<dbReference type="GO" id="GO:0008483">
    <property type="term" value="F:transaminase activity"/>
    <property type="evidence" value="ECO:0007669"/>
    <property type="project" value="TreeGrafter"/>
</dbReference>
<dbReference type="InterPro" id="IPR015421">
    <property type="entry name" value="PyrdxlP-dep_Trfase_major"/>
</dbReference>
<protein>
    <recommendedName>
        <fullName evidence="2">DegT/DnrJ/EryC1/StrS aminotransferase family protein</fullName>
    </recommendedName>
</protein>
<organism evidence="1">
    <name type="scientific">viral metagenome</name>
    <dbReference type="NCBI Taxonomy" id="1070528"/>
    <lineage>
        <taxon>unclassified sequences</taxon>
        <taxon>metagenomes</taxon>
        <taxon>organismal metagenomes</taxon>
    </lineage>
</organism>
<reference evidence="1" key="1">
    <citation type="journal article" date="2020" name="Nature">
        <title>Giant virus diversity and host interactions through global metagenomics.</title>
        <authorList>
            <person name="Schulz F."/>
            <person name="Roux S."/>
            <person name="Paez-Espino D."/>
            <person name="Jungbluth S."/>
            <person name="Walsh D.A."/>
            <person name="Denef V.J."/>
            <person name="McMahon K.D."/>
            <person name="Konstantinidis K.T."/>
            <person name="Eloe-Fadrosh E.A."/>
            <person name="Kyrpides N.C."/>
            <person name="Woyke T."/>
        </authorList>
    </citation>
    <scope>NUCLEOTIDE SEQUENCE</scope>
    <source>
        <strain evidence="1">GVMAG-S-1101165-79</strain>
    </source>
</reference>